<dbReference type="EMBL" id="JAAGNN010000002">
    <property type="protein sequence ID" value="KAF4092237.1"/>
    <property type="molecule type" value="Genomic_DNA"/>
</dbReference>
<organism evidence="2 3">
    <name type="scientific">Ameiurus melas</name>
    <name type="common">Black bullhead</name>
    <name type="synonym">Silurus melas</name>
    <dbReference type="NCBI Taxonomy" id="219545"/>
    <lineage>
        <taxon>Eukaryota</taxon>
        <taxon>Metazoa</taxon>
        <taxon>Chordata</taxon>
        <taxon>Craniata</taxon>
        <taxon>Vertebrata</taxon>
        <taxon>Euteleostomi</taxon>
        <taxon>Actinopterygii</taxon>
        <taxon>Neopterygii</taxon>
        <taxon>Teleostei</taxon>
        <taxon>Ostariophysi</taxon>
        <taxon>Siluriformes</taxon>
        <taxon>Ictaluridae</taxon>
        <taxon>Ameiurus</taxon>
    </lineage>
</organism>
<accession>A0A7J6BCL4</accession>
<feature type="region of interest" description="Disordered" evidence="1">
    <location>
        <begin position="23"/>
        <end position="119"/>
    </location>
</feature>
<evidence type="ECO:0000313" key="2">
    <source>
        <dbReference type="EMBL" id="KAF4092237.1"/>
    </source>
</evidence>
<sequence>MIFLLAACIKFKTMMLIYKARNGPAPHQHESCSAPCSLQASSTAQLDPPSIKGTRVKPNQKSSFTHVSGFSPRLEGWNKKGVFLEEEEEEEEEVEEGSSTRKMKHRERNEMKSLSKWHI</sequence>
<comment type="caution">
    <text evidence="2">The sequence shown here is derived from an EMBL/GenBank/DDBJ whole genome shotgun (WGS) entry which is preliminary data.</text>
</comment>
<evidence type="ECO:0000313" key="3">
    <source>
        <dbReference type="Proteomes" id="UP000593565"/>
    </source>
</evidence>
<feature type="compositionally biased region" description="Polar residues" evidence="1">
    <location>
        <begin position="57"/>
        <end position="68"/>
    </location>
</feature>
<reference evidence="2 3" key="1">
    <citation type="submission" date="2020-02" db="EMBL/GenBank/DDBJ databases">
        <title>A chromosome-scale genome assembly of the black bullhead catfish (Ameiurus melas).</title>
        <authorList>
            <person name="Wen M."/>
            <person name="Zham M."/>
            <person name="Cabau C."/>
            <person name="Klopp C."/>
            <person name="Donnadieu C."/>
            <person name="Roques C."/>
            <person name="Bouchez O."/>
            <person name="Lampietro C."/>
            <person name="Jouanno E."/>
            <person name="Herpin A."/>
            <person name="Louis A."/>
            <person name="Berthelot C."/>
            <person name="Parey E."/>
            <person name="Roest-Crollius H."/>
            <person name="Braasch I."/>
            <person name="Postlethwait J."/>
            <person name="Robinson-Rechavi M."/>
            <person name="Echchiki A."/>
            <person name="Begum T."/>
            <person name="Montfort J."/>
            <person name="Schartl M."/>
            <person name="Bobe J."/>
            <person name="Guiguen Y."/>
        </authorList>
    </citation>
    <scope>NUCLEOTIDE SEQUENCE [LARGE SCALE GENOMIC DNA]</scope>
    <source>
        <strain evidence="2">M_S1</strain>
        <tissue evidence="2">Blood</tissue>
    </source>
</reference>
<name>A0A7J6BCL4_AMEME</name>
<feature type="compositionally biased region" description="Acidic residues" evidence="1">
    <location>
        <begin position="84"/>
        <end position="96"/>
    </location>
</feature>
<evidence type="ECO:0000256" key="1">
    <source>
        <dbReference type="SAM" id="MobiDB-lite"/>
    </source>
</evidence>
<dbReference type="AlphaFoldDB" id="A0A7J6BCL4"/>
<keyword evidence="3" id="KW-1185">Reference proteome</keyword>
<proteinExistence type="predicted"/>
<dbReference type="Proteomes" id="UP000593565">
    <property type="component" value="Unassembled WGS sequence"/>
</dbReference>
<feature type="compositionally biased region" description="Polar residues" evidence="1">
    <location>
        <begin position="34"/>
        <end position="45"/>
    </location>
</feature>
<protein>
    <submittedName>
        <fullName evidence="2">Uncharacterized protein</fullName>
    </submittedName>
</protein>
<gene>
    <name evidence="2" type="ORF">AMELA_G00018570</name>
</gene>